<protein>
    <recommendedName>
        <fullName evidence="4">4-alpha-glucanotransferase</fullName>
        <ecNumber evidence="3">2.4.1.25</ecNumber>
    </recommendedName>
    <alternativeName>
        <fullName evidence="8">Amylomaltase</fullName>
    </alternativeName>
    <alternativeName>
        <fullName evidence="9">Disproportionating enzyme</fullName>
    </alternativeName>
</protein>
<evidence type="ECO:0000256" key="6">
    <source>
        <dbReference type="ARBA" id="ARBA00022679"/>
    </source>
</evidence>
<dbReference type="Pfam" id="PF02446">
    <property type="entry name" value="Glyco_hydro_77"/>
    <property type="match status" value="1"/>
</dbReference>
<dbReference type="GO" id="GO:0004134">
    <property type="term" value="F:4-alpha-glucanotransferase activity"/>
    <property type="evidence" value="ECO:0007669"/>
    <property type="project" value="UniProtKB-EC"/>
</dbReference>
<evidence type="ECO:0000256" key="9">
    <source>
        <dbReference type="ARBA" id="ARBA00031501"/>
    </source>
</evidence>
<evidence type="ECO:0000256" key="2">
    <source>
        <dbReference type="ARBA" id="ARBA00005684"/>
    </source>
</evidence>
<dbReference type="Gene3D" id="3.20.20.80">
    <property type="entry name" value="Glycosidases"/>
    <property type="match status" value="1"/>
</dbReference>
<keyword evidence="5" id="KW-0328">Glycosyltransferase</keyword>
<evidence type="ECO:0000256" key="1">
    <source>
        <dbReference type="ARBA" id="ARBA00000439"/>
    </source>
</evidence>
<dbReference type="InterPro" id="IPR017853">
    <property type="entry name" value="GH"/>
</dbReference>
<organism evidence="10">
    <name type="scientific">Serratia fonticola</name>
    <dbReference type="NCBI Taxonomy" id="47917"/>
    <lineage>
        <taxon>Bacteria</taxon>
        <taxon>Pseudomonadati</taxon>
        <taxon>Pseudomonadota</taxon>
        <taxon>Gammaproteobacteria</taxon>
        <taxon>Enterobacterales</taxon>
        <taxon>Yersiniaceae</taxon>
        <taxon>Serratia</taxon>
    </lineage>
</organism>
<sequence>MWQNSASALLGLQPEDWLDMAEPVNIPGTSDQYPNWRRKLSQTLEAMFDDA</sequence>
<accession>A0A4U9WQ29</accession>
<evidence type="ECO:0000256" key="8">
    <source>
        <dbReference type="ARBA" id="ARBA00031423"/>
    </source>
</evidence>
<keyword evidence="7" id="KW-0119">Carbohydrate metabolism</keyword>
<evidence type="ECO:0000256" key="4">
    <source>
        <dbReference type="ARBA" id="ARBA00020295"/>
    </source>
</evidence>
<evidence type="ECO:0000313" key="10">
    <source>
        <dbReference type="EMBL" id="VTR61855.1"/>
    </source>
</evidence>
<gene>
    <name evidence="10" type="ORF">NCTC12965_08964</name>
</gene>
<comment type="catalytic activity">
    <reaction evidence="1">
        <text>Transfers a segment of a (1-&gt;4)-alpha-D-glucan to a new position in an acceptor, which may be glucose or a (1-&gt;4)-alpha-D-glucan.</text>
        <dbReference type="EC" id="2.4.1.25"/>
    </reaction>
</comment>
<dbReference type="SUPFAM" id="SSF51445">
    <property type="entry name" value="(Trans)glycosidases"/>
    <property type="match status" value="1"/>
</dbReference>
<dbReference type="EC" id="2.4.1.25" evidence="3"/>
<comment type="similarity">
    <text evidence="2">Belongs to the disproportionating enzyme family.</text>
</comment>
<dbReference type="GO" id="GO:0005975">
    <property type="term" value="P:carbohydrate metabolic process"/>
    <property type="evidence" value="ECO:0007669"/>
    <property type="project" value="InterPro"/>
</dbReference>
<reference evidence="10" key="1">
    <citation type="submission" date="2019-05" db="EMBL/GenBank/DDBJ databases">
        <authorList>
            <consortium name="Pathogen Informatics"/>
        </authorList>
    </citation>
    <scope>NUCLEOTIDE SEQUENCE [LARGE SCALE GENOMIC DNA]</scope>
    <source>
        <strain evidence="10">NCTC12965</strain>
    </source>
</reference>
<keyword evidence="6 10" id="KW-0808">Transferase</keyword>
<dbReference type="AlphaFoldDB" id="A0A4U9WQ29"/>
<dbReference type="EMBL" id="CABEEZ010000170">
    <property type="protein sequence ID" value="VTR61855.1"/>
    <property type="molecule type" value="Genomic_DNA"/>
</dbReference>
<dbReference type="InterPro" id="IPR003385">
    <property type="entry name" value="Glyco_hydro_77"/>
</dbReference>
<name>A0A4U9WQ29_SERFO</name>
<proteinExistence type="inferred from homology"/>
<evidence type="ECO:0000256" key="3">
    <source>
        <dbReference type="ARBA" id="ARBA00012560"/>
    </source>
</evidence>
<evidence type="ECO:0000256" key="7">
    <source>
        <dbReference type="ARBA" id="ARBA00023277"/>
    </source>
</evidence>
<evidence type="ECO:0000256" key="5">
    <source>
        <dbReference type="ARBA" id="ARBA00022676"/>
    </source>
</evidence>